<name>A0A4Q9MWN4_9APHY</name>
<evidence type="ECO:0000313" key="1">
    <source>
        <dbReference type="EMBL" id="TBU32115.1"/>
    </source>
</evidence>
<proteinExistence type="predicted"/>
<dbReference type="Proteomes" id="UP000292957">
    <property type="component" value="Unassembled WGS sequence"/>
</dbReference>
<gene>
    <name evidence="1" type="ORF">BD311DRAFT_687824</name>
</gene>
<organism evidence="1">
    <name type="scientific">Dichomitus squalens</name>
    <dbReference type="NCBI Taxonomy" id="114155"/>
    <lineage>
        <taxon>Eukaryota</taxon>
        <taxon>Fungi</taxon>
        <taxon>Dikarya</taxon>
        <taxon>Basidiomycota</taxon>
        <taxon>Agaricomycotina</taxon>
        <taxon>Agaricomycetes</taxon>
        <taxon>Polyporales</taxon>
        <taxon>Polyporaceae</taxon>
        <taxon>Dichomitus</taxon>
    </lineage>
</organism>
<reference evidence="1" key="1">
    <citation type="submission" date="2019-01" db="EMBL/GenBank/DDBJ databases">
        <title>Draft genome sequences of three monokaryotic isolates of the white-rot basidiomycete fungus Dichomitus squalens.</title>
        <authorList>
            <consortium name="DOE Joint Genome Institute"/>
            <person name="Lopez S.C."/>
            <person name="Andreopoulos B."/>
            <person name="Pangilinan J."/>
            <person name="Lipzen A."/>
            <person name="Riley R."/>
            <person name="Ahrendt S."/>
            <person name="Ng V."/>
            <person name="Barry K."/>
            <person name="Daum C."/>
            <person name="Grigoriev I.V."/>
            <person name="Hilden K.S."/>
            <person name="Makela M.R."/>
            <person name="de Vries R.P."/>
        </authorList>
    </citation>
    <scope>NUCLEOTIDE SEQUENCE [LARGE SCALE GENOMIC DNA]</scope>
    <source>
        <strain evidence="1">OM18370.1</strain>
    </source>
</reference>
<protein>
    <submittedName>
        <fullName evidence="1">Uncharacterized protein</fullName>
    </submittedName>
</protein>
<dbReference type="EMBL" id="ML143396">
    <property type="protein sequence ID" value="TBU32115.1"/>
    <property type="molecule type" value="Genomic_DNA"/>
</dbReference>
<sequence>MTRRRTASPCLLFSSNSGFGGLPDTLFSLPYTSSSASRVGVVCYRIGTPRSGMPDTTGATPRLRRAMLTPRLFTCILSRQ</sequence>
<dbReference type="AlphaFoldDB" id="A0A4Q9MWN4"/>
<accession>A0A4Q9MWN4</accession>